<organism evidence="6 7">
    <name type="scientific">Hoyosella altamirensis</name>
    <dbReference type="NCBI Taxonomy" id="616997"/>
    <lineage>
        <taxon>Bacteria</taxon>
        <taxon>Bacillati</taxon>
        <taxon>Actinomycetota</taxon>
        <taxon>Actinomycetes</taxon>
        <taxon>Mycobacteriales</taxon>
        <taxon>Hoyosellaceae</taxon>
        <taxon>Hoyosella</taxon>
    </lineage>
</organism>
<evidence type="ECO:0000313" key="7">
    <source>
        <dbReference type="Proteomes" id="UP000567922"/>
    </source>
</evidence>
<dbReference type="PROSITE" id="PS51352">
    <property type="entry name" value="THIOREDOXIN_2"/>
    <property type="match status" value="1"/>
</dbReference>
<reference evidence="6 7" key="1">
    <citation type="submission" date="2020-08" db="EMBL/GenBank/DDBJ databases">
        <title>Sequencing the genomes of 1000 actinobacteria strains.</title>
        <authorList>
            <person name="Klenk H.-P."/>
        </authorList>
    </citation>
    <scope>NUCLEOTIDE SEQUENCE [LARGE SCALE GENOMIC DNA]</scope>
    <source>
        <strain evidence="6 7">DSM 45258</strain>
    </source>
</reference>
<proteinExistence type="inferred from homology"/>
<dbReference type="OrthoDB" id="5181746at2"/>
<sequence length="321" mass="34191">MTRPGPQSASAASRAGSFPSSLAGAVDLAALKERAAQKASPTQQNSARPAPGDGPSLITDVTEQTFESDVIERSNRVLVVVDLWAAWAEPCKELSPILEQLASEANGKWVLARIDVDANPRIAQAFGVQSVPTVVAIAGGQPVHAFAGMQSEPQIRQWLGELLKAVEGKLPGEAQQDADAVAEPPRDPRIEAAEDALQNGDFAAAEAAYAQILNDEPRNTEAKAGANHARFLSRVQNLTPEAAEIADTNPNDIDAQLDAADFEVVNREPEAAFGRLIGLIRSTAGEDRSRVRERLISLLDLFDPADPLVLTARRDLAAALY</sequence>
<evidence type="ECO:0000313" key="6">
    <source>
        <dbReference type="EMBL" id="MBB3036186.1"/>
    </source>
</evidence>
<dbReference type="CDD" id="cd02956">
    <property type="entry name" value="ybbN"/>
    <property type="match status" value="1"/>
</dbReference>
<comment type="similarity">
    <text evidence="2">Belongs to the thioredoxin family.</text>
</comment>
<dbReference type="InterPro" id="IPR013766">
    <property type="entry name" value="Thioredoxin_domain"/>
</dbReference>
<dbReference type="GO" id="GO:0045454">
    <property type="term" value="P:cell redox homeostasis"/>
    <property type="evidence" value="ECO:0007669"/>
    <property type="project" value="TreeGrafter"/>
</dbReference>
<evidence type="ECO:0000259" key="5">
    <source>
        <dbReference type="PROSITE" id="PS51352"/>
    </source>
</evidence>
<dbReference type="Proteomes" id="UP000567922">
    <property type="component" value="Unassembled WGS sequence"/>
</dbReference>
<dbReference type="InterPro" id="IPR011990">
    <property type="entry name" value="TPR-like_helical_dom_sf"/>
</dbReference>
<gene>
    <name evidence="6" type="ORF">FHU29_000620</name>
</gene>
<feature type="domain" description="Thioredoxin" evidence="5">
    <location>
        <begin position="36"/>
        <end position="164"/>
    </location>
</feature>
<dbReference type="AlphaFoldDB" id="A0A839RJ78"/>
<dbReference type="GO" id="GO:0005829">
    <property type="term" value="C:cytosol"/>
    <property type="evidence" value="ECO:0007669"/>
    <property type="project" value="TreeGrafter"/>
</dbReference>
<evidence type="ECO:0000256" key="1">
    <source>
        <dbReference type="ARBA" id="ARBA00003318"/>
    </source>
</evidence>
<dbReference type="PANTHER" id="PTHR45663:SF11">
    <property type="entry name" value="GEO12009P1"/>
    <property type="match status" value="1"/>
</dbReference>
<keyword evidence="3" id="KW-0676">Redox-active center</keyword>
<keyword evidence="7" id="KW-1185">Reference proteome</keyword>
<comment type="function">
    <text evidence="1">Participates in various redox reactions through the reversible oxidation of its active center dithiol to a disulfide and catalyzes dithiol-disulfide exchange reactions.</text>
</comment>
<dbReference type="Gene3D" id="3.40.30.10">
    <property type="entry name" value="Glutaredoxin"/>
    <property type="match status" value="1"/>
</dbReference>
<name>A0A839RJ78_9ACTN</name>
<dbReference type="InterPro" id="IPR036249">
    <property type="entry name" value="Thioredoxin-like_sf"/>
</dbReference>
<dbReference type="EMBL" id="JACHWS010000001">
    <property type="protein sequence ID" value="MBB3036186.1"/>
    <property type="molecule type" value="Genomic_DNA"/>
</dbReference>
<evidence type="ECO:0000256" key="4">
    <source>
        <dbReference type="SAM" id="MobiDB-lite"/>
    </source>
</evidence>
<dbReference type="Gene3D" id="1.25.40.10">
    <property type="entry name" value="Tetratricopeptide repeat domain"/>
    <property type="match status" value="1"/>
</dbReference>
<protein>
    <submittedName>
        <fullName evidence="6">Putative thioredoxin</fullName>
    </submittedName>
</protein>
<dbReference type="GO" id="GO:0015035">
    <property type="term" value="F:protein-disulfide reductase activity"/>
    <property type="evidence" value="ECO:0007669"/>
    <property type="project" value="TreeGrafter"/>
</dbReference>
<evidence type="ECO:0000256" key="2">
    <source>
        <dbReference type="ARBA" id="ARBA00008987"/>
    </source>
</evidence>
<evidence type="ECO:0000256" key="3">
    <source>
        <dbReference type="ARBA" id="ARBA00023284"/>
    </source>
</evidence>
<dbReference type="RefSeq" id="WP_083962287.1">
    <property type="nucleotide sequence ID" value="NZ_BDDI01000007.1"/>
</dbReference>
<accession>A0A839RJ78</accession>
<dbReference type="Pfam" id="PF00085">
    <property type="entry name" value="Thioredoxin"/>
    <property type="match status" value="1"/>
</dbReference>
<comment type="caution">
    <text evidence="6">The sequence shown here is derived from an EMBL/GenBank/DDBJ whole genome shotgun (WGS) entry which is preliminary data.</text>
</comment>
<dbReference type="PANTHER" id="PTHR45663">
    <property type="entry name" value="GEO12009P1"/>
    <property type="match status" value="1"/>
</dbReference>
<dbReference type="Pfam" id="PF14561">
    <property type="entry name" value="TPR_20"/>
    <property type="match status" value="1"/>
</dbReference>
<dbReference type="GO" id="GO:0006950">
    <property type="term" value="P:response to stress"/>
    <property type="evidence" value="ECO:0007669"/>
    <property type="project" value="UniProtKB-ARBA"/>
</dbReference>
<feature type="region of interest" description="Disordered" evidence="4">
    <location>
        <begin position="33"/>
        <end position="59"/>
    </location>
</feature>
<dbReference type="SUPFAM" id="SSF52833">
    <property type="entry name" value="Thioredoxin-like"/>
    <property type="match status" value="1"/>
</dbReference>